<accession>A0A0D6L7U4</accession>
<protein>
    <submittedName>
        <fullName evidence="1">Uncharacterized protein</fullName>
    </submittedName>
</protein>
<proteinExistence type="predicted"/>
<dbReference type="AlphaFoldDB" id="A0A0D6L7U4"/>
<dbReference type="Proteomes" id="UP000054495">
    <property type="component" value="Unassembled WGS sequence"/>
</dbReference>
<gene>
    <name evidence="1" type="ORF">ANCCEY_15277</name>
</gene>
<dbReference type="EMBL" id="KE127480">
    <property type="protein sequence ID" value="EPB65656.1"/>
    <property type="molecule type" value="Genomic_DNA"/>
</dbReference>
<feature type="non-terminal residue" evidence="1">
    <location>
        <position position="1"/>
    </location>
</feature>
<reference evidence="1 2" key="1">
    <citation type="submission" date="2013-05" db="EMBL/GenBank/DDBJ databases">
        <title>Draft genome of the parasitic nematode Anyclostoma ceylanicum.</title>
        <authorList>
            <person name="Mitreva M."/>
        </authorList>
    </citation>
    <scope>NUCLEOTIDE SEQUENCE [LARGE SCALE GENOMIC DNA]</scope>
</reference>
<evidence type="ECO:0000313" key="2">
    <source>
        <dbReference type="Proteomes" id="UP000054495"/>
    </source>
</evidence>
<keyword evidence="2" id="KW-1185">Reference proteome</keyword>
<name>A0A0D6L7U4_9BILA</name>
<sequence length="132" mass="14422">APIFPNPMVPDMNNNVNTFNGDNVNPKPWYMSSGDEQTWQQTWENTPIKIDTVFNPHPAAAAPWVDNTAAVVEQHPAVPESPAVPEHPVPVVPEHPAVAEHPVVQEAVIPVVPEQHIGHDSEGIDGFPREVV</sequence>
<evidence type="ECO:0000313" key="1">
    <source>
        <dbReference type="EMBL" id="EPB65656.1"/>
    </source>
</evidence>
<organism evidence="1 2">
    <name type="scientific">Ancylostoma ceylanicum</name>
    <dbReference type="NCBI Taxonomy" id="53326"/>
    <lineage>
        <taxon>Eukaryota</taxon>
        <taxon>Metazoa</taxon>
        <taxon>Ecdysozoa</taxon>
        <taxon>Nematoda</taxon>
        <taxon>Chromadorea</taxon>
        <taxon>Rhabditida</taxon>
        <taxon>Rhabditina</taxon>
        <taxon>Rhabditomorpha</taxon>
        <taxon>Strongyloidea</taxon>
        <taxon>Ancylostomatidae</taxon>
        <taxon>Ancylostomatinae</taxon>
        <taxon>Ancylostoma</taxon>
    </lineage>
</organism>